<reference evidence="5 6" key="1">
    <citation type="journal article" date="2020" name="Mol. Plant">
        <title>The Chromosome-Based Rubber Tree Genome Provides New Insights into Spurge Genome Evolution and Rubber Biosynthesis.</title>
        <authorList>
            <person name="Liu J."/>
            <person name="Shi C."/>
            <person name="Shi C.C."/>
            <person name="Li W."/>
            <person name="Zhang Q.J."/>
            <person name="Zhang Y."/>
            <person name="Li K."/>
            <person name="Lu H.F."/>
            <person name="Shi C."/>
            <person name="Zhu S.T."/>
            <person name="Xiao Z.Y."/>
            <person name="Nan H."/>
            <person name="Yue Y."/>
            <person name="Zhu X.G."/>
            <person name="Wu Y."/>
            <person name="Hong X.N."/>
            <person name="Fan G.Y."/>
            <person name="Tong Y."/>
            <person name="Zhang D."/>
            <person name="Mao C.L."/>
            <person name="Liu Y.L."/>
            <person name="Hao S.J."/>
            <person name="Liu W.Q."/>
            <person name="Lv M.Q."/>
            <person name="Zhang H.B."/>
            <person name="Liu Y."/>
            <person name="Hu-Tang G.R."/>
            <person name="Wang J.P."/>
            <person name="Wang J.H."/>
            <person name="Sun Y.H."/>
            <person name="Ni S.B."/>
            <person name="Chen W.B."/>
            <person name="Zhang X.C."/>
            <person name="Jiao Y.N."/>
            <person name="Eichler E.E."/>
            <person name="Li G.H."/>
            <person name="Liu X."/>
            <person name="Gao L.Z."/>
        </authorList>
    </citation>
    <scope>NUCLEOTIDE SEQUENCE [LARGE SCALE GENOMIC DNA]</scope>
    <source>
        <strain evidence="6">cv. GT1</strain>
        <tissue evidence="5">Leaf</tissue>
    </source>
</reference>
<keyword evidence="6" id="KW-1185">Reference proteome</keyword>
<evidence type="ECO:0000256" key="3">
    <source>
        <dbReference type="ARBA" id="ARBA00023004"/>
    </source>
</evidence>
<protein>
    <recommendedName>
        <fullName evidence="4">Non-haem dioxygenase N-terminal domain-containing protein</fullName>
    </recommendedName>
</protein>
<gene>
    <name evidence="5" type="ORF">GH714_006877</name>
</gene>
<keyword evidence="1" id="KW-0479">Metal-binding</keyword>
<evidence type="ECO:0000256" key="1">
    <source>
        <dbReference type="ARBA" id="ARBA00022723"/>
    </source>
</evidence>
<evidence type="ECO:0000313" key="6">
    <source>
        <dbReference type="Proteomes" id="UP000467840"/>
    </source>
</evidence>
<dbReference type="Proteomes" id="UP000467840">
    <property type="component" value="Chromosome 17"/>
</dbReference>
<evidence type="ECO:0000313" key="5">
    <source>
        <dbReference type="EMBL" id="KAF2308408.1"/>
    </source>
</evidence>
<dbReference type="Gene3D" id="2.60.120.330">
    <property type="entry name" value="B-lactam Antibiotic, Isopenicillin N Synthase, Chain"/>
    <property type="match status" value="2"/>
</dbReference>
<proteinExistence type="predicted"/>
<dbReference type="InterPro" id="IPR027443">
    <property type="entry name" value="IPNS-like_sf"/>
</dbReference>
<dbReference type="AlphaFoldDB" id="A0A6A6M781"/>
<dbReference type="PANTHER" id="PTHR10209">
    <property type="entry name" value="OXIDOREDUCTASE, 2OG-FE II OXYGENASE FAMILY PROTEIN"/>
    <property type="match status" value="1"/>
</dbReference>
<dbReference type="PANTHER" id="PTHR10209:SF751">
    <property type="entry name" value="OS06G0255100 PROTEIN"/>
    <property type="match status" value="1"/>
</dbReference>
<dbReference type="Pfam" id="PF14226">
    <property type="entry name" value="DIOX_N"/>
    <property type="match status" value="1"/>
</dbReference>
<keyword evidence="2" id="KW-0560">Oxidoreductase</keyword>
<dbReference type="GO" id="GO:0016491">
    <property type="term" value="F:oxidoreductase activity"/>
    <property type="evidence" value="ECO:0007669"/>
    <property type="project" value="UniProtKB-KW"/>
</dbReference>
<comment type="caution">
    <text evidence="5">The sequence shown here is derived from an EMBL/GenBank/DDBJ whole genome shotgun (WGS) entry which is preliminary data.</text>
</comment>
<dbReference type="InterPro" id="IPR026992">
    <property type="entry name" value="DIOX_N"/>
</dbReference>
<name>A0A6A6M781_HEVBR</name>
<sequence length="210" mass="23604">MSTVSGQPYDRLKEIKQFEDSKLGVKGLLDSGITSIPRFFIHPSETLSDLKPTTRLQTYTTIPTIDISDQRSKVVEQVALACRELGFFQIVNHGIALEVVDRIIGAVKGFHEQPAEEKARKEVMEWDGKIKPLGMFLMELLCEGLGLKSEKLEEITCLEGRALVENYYPCWPQPNCTFGNECHIDPGVLTVLLRDHMVVYKLNVVVIVNG</sequence>
<evidence type="ECO:0000256" key="2">
    <source>
        <dbReference type="ARBA" id="ARBA00023002"/>
    </source>
</evidence>
<organism evidence="5 6">
    <name type="scientific">Hevea brasiliensis</name>
    <name type="common">Para rubber tree</name>
    <name type="synonym">Siphonia brasiliensis</name>
    <dbReference type="NCBI Taxonomy" id="3981"/>
    <lineage>
        <taxon>Eukaryota</taxon>
        <taxon>Viridiplantae</taxon>
        <taxon>Streptophyta</taxon>
        <taxon>Embryophyta</taxon>
        <taxon>Tracheophyta</taxon>
        <taxon>Spermatophyta</taxon>
        <taxon>Magnoliopsida</taxon>
        <taxon>eudicotyledons</taxon>
        <taxon>Gunneridae</taxon>
        <taxon>Pentapetalae</taxon>
        <taxon>rosids</taxon>
        <taxon>fabids</taxon>
        <taxon>Malpighiales</taxon>
        <taxon>Euphorbiaceae</taxon>
        <taxon>Crotonoideae</taxon>
        <taxon>Micrandreae</taxon>
        <taxon>Hevea</taxon>
    </lineage>
</organism>
<accession>A0A6A6M781</accession>
<dbReference type="SUPFAM" id="SSF51197">
    <property type="entry name" value="Clavaminate synthase-like"/>
    <property type="match status" value="1"/>
</dbReference>
<dbReference type="EMBL" id="JAAGAX010000007">
    <property type="protein sequence ID" value="KAF2308408.1"/>
    <property type="molecule type" value="Genomic_DNA"/>
</dbReference>
<evidence type="ECO:0000259" key="4">
    <source>
        <dbReference type="Pfam" id="PF14226"/>
    </source>
</evidence>
<feature type="domain" description="Non-haem dioxygenase N-terminal" evidence="4">
    <location>
        <begin position="62"/>
        <end position="120"/>
    </location>
</feature>
<keyword evidence="3" id="KW-0408">Iron</keyword>
<dbReference type="GO" id="GO:0046872">
    <property type="term" value="F:metal ion binding"/>
    <property type="evidence" value="ECO:0007669"/>
    <property type="project" value="UniProtKB-KW"/>
</dbReference>